<reference evidence="2 3" key="1">
    <citation type="submission" date="2019-09" db="EMBL/GenBank/DDBJ databases">
        <title>Salinarimonas rosea gen. nov., sp. nov., a new member of the a-2 subgroup of the Proteobacteria.</title>
        <authorList>
            <person name="Liu J."/>
        </authorList>
    </citation>
    <scope>NUCLEOTIDE SEQUENCE [LARGE SCALE GENOMIC DNA]</scope>
    <source>
        <strain evidence="2 3">BN140002</strain>
    </source>
</reference>
<sequence length="60" mass="6437">MILIGTEVFGVAVAAGWAIAGLFELGDTVSYVLMLLFSGLGAWAMVVLWRRAVQVEPIRA</sequence>
<dbReference type="OrthoDB" id="8451445at2"/>
<evidence type="ECO:0000256" key="1">
    <source>
        <dbReference type="SAM" id="Phobius"/>
    </source>
</evidence>
<proteinExistence type="predicted"/>
<dbReference type="RefSeq" id="WP_149818468.1">
    <property type="nucleotide sequence ID" value="NZ_VUOA01000024.1"/>
</dbReference>
<protein>
    <submittedName>
        <fullName evidence="2">Uncharacterized protein</fullName>
    </submittedName>
</protein>
<evidence type="ECO:0000313" key="3">
    <source>
        <dbReference type="Proteomes" id="UP000323142"/>
    </source>
</evidence>
<keyword evidence="1" id="KW-0812">Transmembrane</keyword>
<keyword evidence="1" id="KW-0472">Membrane</keyword>
<keyword evidence="1" id="KW-1133">Transmembrane helix</keyword>
<feature type="transmembrane region" description="Helical" evidence="1">
    <location>
        <begin position="29"/>
        <end position="49"/>
    </location>
</feature>
<feature type="transmembrane region" description="Helical" evidence="1">
    <location>
        <begin position="7"/>
        <end position="23"/>
    </location>
</feature>
<organism evidence="2 3">
    <name type="scientific">Salinarimonas soli</name>
    <dbReference type="NCBI Taxonomy" id="1638099"/>
    <lineage>
        <taxon>Bacteria</taxon>
        <taxon>Pseudomonadati</taxon>
        <taxon>Pseudomonadota</taxon>
        <taxon>Alphaproteobacteria</taxon>
        <taxon>Hyphomicrobiales</taxon>
        <taxon>Salinarimonadaceae</taxon>
        <taxon>Salinarimonas</taxon>
    </lineage>
</organism>
<evidence type="ECO:0000313" key="2">
    <source>
        <dbReference type="EMBL" id="KAA2236700.1"/>
    </source>
</evidence>
<dbReference type="AlphaFoldDB" id="A0A5B2VE42"/>
<dbReference type="Proteomes" id="UP000323142">
    <property type="component" value="Unassembled WGS sequence"/>
</dbReference>
<dbReference type="EMBL" id="VUOA01000024">
    <property type="protein sequence ID" value="KAA2236700.1"/>
    <property type="molecule type" value="Genomic_DNA"/>
</dbReference>
<name>A0A5B2VE42_9HYPH</name>
<comment type="caution">
    <text evidence="2">The sequence shown here is derived from an EMBL/GenBank/DDBJ whole genome shotgun (WGS) entry which is preliminary data.</text>
</comment>
<accession>A0A5B2VE42</accession>
<gene>
    <name evidence="2" type="ORF">F0L46_13700</name>
</gene>
<keyword evidence="3" id="KW-1185">Reference proteome</keyword>
<reference evidence="2 3" key="2">
    <citation type="submission" date="2019-09" db="EMBL/GenBank/DDBJ databases">
        <authorList>
            <person name="Jin C."/>
        </authorList>
    </citation>
    <scope>NUCLEOTIDE SEQUENCE [LARGE SCALE GENOMIC DNA]</scope>
    <source>
        <strain evidence="2 3">BN140002</strain>
    </source>
</reference>